<protein>
    <submittedName>
        <fullName evidence="1">Uncharacterized protein</fullName>
    </submittedName>
</protein>
<dbReference type="Proteomes" id="UP000018949">
    <property type="component" value="Unassembled WGS sequence"/>
</dbReference>
<gene>
    <name evidence="1" type="ORF">JCM21738_5242</name>
</gene>
<name>W4RWA6_9BACI</name>
<sequence length="67" mass="7840">MKEINLYFQGQGLRFPVTKQMLSKMLADRDLIEIEQSEKEVRNVVRAYVGKNSKQMRVLKLKKSALL</sequence>
<keyword evidence="2" id="KW-1185">Reference proteome</keyword>
<evidence type="ECO:0000313" key="2">
    <source>
        <dbReference type="Proteomes" id="UP000018949"/>
    </source>
</evidence>
<dbReference type="AlphaFoldDB" id="W4RWA6"/>
<organism evidence="1 2">
    <name type="scientific">Mesobacillus boroniphilus JCM 21738</name>
    <dbReference type="NCBI Taxonomy" id="1294265"/>
    <lineage>
        <taxon>Bacteria</taxon>
        <taxon>Bacillati</taxon>
        <taxon>Bacillota</taxon>
        <taxon>Bacilli</taxon>
        <taxon>Bacillales</taxon>
        <taxon>Bacillaceae</taxon>
        <taxon>Mesobacillus</taxon>
    </lineage>
</organism>
<dbReference type="EMBL" id="BAUW01000133">
    <property type="protein sequence ID" value="GAE48158.1"/>
    <property type="molecule type" value="Genomic_DNA"/>
</dbReference>
<reference evidence="1 2" key="1">
    <citation type="submission" date="2013-12" db="EMBL/GenBank/DDBJ databases">
        <title>NBRP : Genome information of microbial organism related human and environment.</title>
        <authorList>
            <person name="Hattori M."/>
            <person name="Oshima K."/>
            <person name="Inaba H."/>
            <person name="Suda W."/>
            <person name="Sakamoto M."/>
            <person name="Iino T."/>
            <person name="Kitahara M."/>
            <person name="Oshida Y."/>
            <person name="Iida T."/>
            <person name="Kudo T."/>
            <person name="Itoh T."/>
            <person name="Ahmed I."/>
            <person name="Ohkuma M."/>
        </authorList>
    </citation>
    <scope>NUCLEOTIDE SEQUENCE [LARGE SCALE GENOMIC DNA]</scope>
    <source>
        <strain evidence="1 2">JCM 21738</strain>
    </source>
</reference>
<comment type="caution">
    <text evidence="1">The sequence shown here is derived from an EMBL/GenBank/DDBJ whole genome shotgun (WGS) entry which is preliminary data.</text>
</comment>
<accession>W4RWA6</accession>
<proteinExistence type="predicted"/>
<evidence type="ECO:0000313" key="1">
    <source>
        <dbReference type="EMBL" id="GAE48158.1"/>
    </source>
</evidence>